<dbReference type="PROSITE" id="PS51819">
    <property type="entry name" value="VOC"/>
    <property type="match status" value="1"/>
</dbReference>
<dbReference type="Pfam" id="PF00903">
    <property type="entry name" value="Glyoxalase"/>
    <property type="match status" value="1"/>
</dbReference>
<dbReference type="InterPro" id="IPR004360">
    <property type="entry name" value="Glyas_Fos-R_dOase_dom"/>
</dbReference>
<sequence>MTRRTNNEFSFGGFNHVSLLCDDMKRTVEFYRDILGMPLIKTVDLPKRPGGGQQFVFDVGNGASLTIFWLANRTDGRPGNFNPPPGDQAPDVPQWNAAISSLNHIAFDVPPEKFDEYYERLKAKGVGVGPIRNHDDSETQEAEQLHPGVYCRSFYFRDPDGVLLEFACWTRELTEDEVVHEPKTAADRAPVAATS</sequence>
<name>A0A7G1KRR9_9NOCA</name>
<dbReference type="CDD" id="cd06587">
    <property type="entry name" value="VOC"/>
    <property type="match status" value="1"/>
</dbReference>
<dbReference type="PANTHER" id="PTHR21366:SF31">
    <property type="entry name" value="METALLOTHIOL TRANSFERASE FOSB"/>
    <property type="match status" value="1"/>
</dbReference>
<dbReference type="EMBL" id="AP023396">
    <property type="protein sequence ID" value="BCK55914.1"/>
    <property type="molecule type" value="Genomic_DNA"/>
</dbReference>
<dbReference type="PANTHER" id="PTHR21366">
    <property type="entry name" value="GLYOXALASE FAMILY PROTEIN"/>
    <property type="match status" value="1"/>
</dbReference>
<dbReference type="InterPro" id="IPR037523">
    <property type="entry name" value="VOC_core"/>
</dbReference>
<reference evidence="2 3" key="1">
    <citation type="submission" date="2020-08" db="EMBL/GenBank/DDBJ databases">
        <title>Genome Sequencing of Nocardia wallacei strain FMUON74 and assembly.</title>
        <authorList>
            <person name="Toyokawa M."/>
            <person name="Uesaka K."/>
        </authorList>
    </citation>
    <scope>NUCLEOTIDE SEQUENCE [LARGE SCALE GENOMIC DNA]</scope>
    <source>
        <strain evidence="2 3">FMUON74</strain>
    </source>
</reference>
<evidence type="ECO:0000313" key="2">
    <source>
        <dbReference type="EMBL" id="BCK55914.1"/>
    </source>
</evidence>
<dbReference type="Gene3D" id="3.10.180.10">
    <property type="entry name" value="2,3-Dihydroxybiphenyl 1,2-Dioxygenase, domain 1"/>
    <property type="match status" value="1"/>
</dbReference>
<accession>A0A7G1KRR9</accession>
<dbReference type="KEGG" id="nwl:NWFMUON74_36860"/>
<feature type="domain" description="VOC" evidence="1">
    <location>
        <begin position="13"/>
        <end position="169"/>
    </location>
</feature>
<dbReference type="InterPro" id="IPR029068">
    <property type="entry name" value="Glyas_Bleomycin-R_OHBP_Dase"/>
</dbReference>
<proteinExistence type="predicted"/>
<evidence type="ECO:0000313" key="3">
    <source>
        <dbReference type="Proteomes" id="UP000516173"/>
    </source>
</evidence>
<dbReference type="SUPFAM" id="SSF54593">
    <property type="entry name" value="Glyoxalase/Bleomycin resistance protein/Dihydroxybiphenyl dioxygenase"/>
    <property type="match status" value="1"/>
</dbReference>
<dbReference type="InterPro" id="IPR050383">
    <property type="entry name" value="GlyoxalaseI/FosfomycinResist"/>
</dbReference>
<dbReference type="Proteomes" id="UP000516173">
    <property type="component" value="Chromosome"/>
</dbReference>
<evidence type="ECO:0000259" key="1">
    <source>
        <dbReference type="PROSITE" id="PS51819"/>
    </source>
</evidence>
<protein>
    <submittedName>
        <fullName evidence="2">Putative glyoxalase/bleomycin resistance protein</fullName>
    </submittedName>
</protein>
<dbReference type="AlphaFoldDB" id="A0A7G1KRR9"/>
<organism evidence="2 3">
    <name type="scientific">Nocardia wallacei</name>
    <dbReference type="NCBI Taxonomy" id="480035"/>
    <lineage>
        <taxon>Bacteria</taxon>
        <taxon>Bacillati</taxon>
        <taxon>Actinomycetota</taxon>
        <taxon>Actinomycetes</taxon>
        <taxon>Mycobacteriales</taxon>
        <taxon>Nocardiaceae</taxon>
        <taxon>Nocardia</taxon>
    </lineage>
</organism>
<gene>
    <name evidence="2" type="ORF">NWFMUON74_36860</name>
</gene>
<keyword evidence="3" id="KW-1185">Reference proteome</keyword>